<accession>X1RTR4</accession>
<dbReference type="AlphaFoldDB" id="X1RTR4"/>
<dbReference type="GO" id="GO:0001216">
    <property type="term" value="F:DNA-binding transcription activator activity"/>
    <property type="evidence" value="ECO:0007669"/>
    <property type="project" value="InterPro"/>
</dbReference>
<name>X1RTR4_9ZZZZ</name>
<feature type="non-terminal residue" evidence="2">
    <location>
        <position position="98"/>
    </location>
</feature>
<proteinExistence type="predicted"/>
<dbReference type="InterPro" id="IPR000394">
    <property type="entry name" value="RNA_pol_sigma_54"/>
</dbReference>
<dbReference type="Pfam" id="PF04552">
    <property type="entry name" value="Sigma54_DBD"/>
    <property type="match status" value="1"/>
</dbReference>
<organism evidence="2">
    <name type="scientific">marine sediment metagenome</name>
    <dbReference type="NCBI Taxonomy" id="412755"/>
    <lineage>
        <taxon>unclassified sequences</taxon>
        <taxon>metagenomes</taxon>
        <taxon>ecological metagenomes</taxon>
    </lineage>
</organism>
<evidence type="ECO:0000259" key="1">
    <source>
        <dbReference type="Pfam" id="PF04552"/>
    </source>
</evidence>
<dbReference type="EMBL" id="BARW01013849">
    <property type="protein sequence ID" value="GAI84137.1"/>
    <property type="molecule type" value="Genomic_DNA"/>
</dbReference>
<comment type="caution">
    <text evidence="2">The sequence shown here is derived from an EMBL/GenBank/DDBJ whole genome shotgun (WGS) entry which is preliminary data.</text>
</comment>
<dbReference type="PANTHER" id="PTHR32248">
    <property type="entry name" value="RNA POLYMERASE SIGMA-54 FACTOR"/>
    <property type="match status" value="1"/>
</dbReference>
<dbReference type="PROSITE" id="PS50044">
    <property type="entry name" value="SIGMA54_3"/>
    <property type="match status" value="1"/>
</dbReference>
<dbReference type="GO" id="GO:0016987">
    <property type="term" value="F:sigma factor activity"/>
    <property type="evidence" value="ECO:0007669"/>
    <property type="project" value="InterPro"/>
</dbReference>
<reference evidence="2" key="1">
    <citation type="journal article" date="2014" name="Front. Microbiol.">
        <title>High frequency of phylogenetically diverse reductive dehalogenase-homologous genes in deep subseafloor sedimentary metagenomes.</title>
        <authorList>
            <person name="Kawai M."/>
            <person name="Futagami T."/>
            <person name="Toyoda A."/>
            <person name="Takaki Y."/>
            <person name="Nishi S."/>
            <person name="Hori S."/>
            <person name="Arai W."/>
            <person name="Tsubouchi T."/>
            <person name="Morono Y."/>
            <person name="Uchiyama I."/>
            <person name="Ito T."/>
            <person name="Fujiyama A."/>
            <person name="Inagaki F."/>
            <person name="Takami H."/>
        </authorList>
    </citation>
    <scope>NUCLEOTIDE SEQUENCE</scope>
    <source>
        <strain evidence="2">Expedition CK06-06</strain>
    </source>
</reference>
<feature type="domain" description="RNA polymerase sigma factor 54 DNA-binding" evidence="1">
    <location>
        <begin position="49"/>
        <end position="97"/>
    </location>
</feature>
<evidence type="ECO:0000313" key="2">
    <source>
        <dbReference type="EMBL" id="GAI84137.1"/>
    </source>
</evidence>
<protein>
    <recommendedName>
        <fullName evidence="1">RNA polymerase sigma factor 54 DNA-binding domain-containing protein</fullName>
    </recommendedName>
</protein>
<dbReference type="PANTHER" id="PTHR32248:SF4">
    <property type="entry name" value="RNA POLYMERASE SIGMA-54 FACTOR"/>
    <property type="match status" value="1"/>
</dbReference>
<sequence>MNDSYLPQIGINSCYKTILEAGNNISPYDKGKLIKKGSISDHEIKDTKKYVEEKLNSAKWLIKGIEQRKKTIYRIAETLIEYQKDFLDKGILYIKPLA</sequence>
<dbReference type="InterPro" id="IPR007634">
    <property type="entry name" value="RNA_pol_sigma_54_DNA-bd"/>
</dbReference>
<gene>
    <name evidence="2" type="ORF">S12H4_25054</name>
</gene>